<dbReference type="OrthoDB" id="1160924at2"/>
<keyword evidence="3" id="KW-1185">Reference proteome</keyword>
<sequence>MDIIYSLEHSENSDIESIIEKNSTILINKIEQRFHNGYEIKYSEPKVPEKDWSHEIKIRKGNKIGVLIGLKWEKDTPYTFGIEITESSITGNMLTYGIIIPISLVGAYMGVNDIEPLTFLPGNRKLAAGLGGLIGLIPGGIMVYVIKSIFMKKEKKESSELIREIIEVISK</sequence>
<dbReference type="RefSeq" id="WP_102755195.1">
    <property type="nucleotide sequence ID" value="NZ_CP025791.1"/>
</dbReference>
<feature type="transmembrane region" description="Helical" evidence="1">
    <location>
        <begin position="93"/>
        <end position="111"/>
    </location>
</feature>
<keyword evidence="1" id="KW-1133">Transmembrane helix</keyword>
<organism evidence="2 3">
    <name type="scientific">Flavivirga eckloniae</name>
    <dbReference type="NCBI Taxonomy" id="1803846"/>
    <lineage>
        <taxon>Bacteria</taxon>
        <taxon>Pseudomonadati</taxon>
        <taxon>Bacteroidota</taxon>
        <taxon>Flavobacteriia</taxon>
        <taxon>Flavobacteriales</taxon>
        <taxon>Flavobacteriaceae</taxon>
        <taxon>Flavivirga</taxon>
    </lineage>
</organism>
<evidence type="ECO:0000256" key="1">
    <source>
        <dbReference type="SAM" id="Phobius"/>
    </source>
</evidence>
<proteinExistence type="predicted"/>
<accession>A0A2K9PN94</accession>
<keyword evidence="1" id="KW-0812">Transmembrane</keyword>
<feature type="transmembrane region" description="Helical" evidence="1">
    <location>
        <begin position="126"/>
        <end position="146"/>
    </location>
</feature>
<protein>
    <submittedName>
        <fullName evidence="2">Uncharacterized protein</fullName>
    </submittedName>
</protein>
<gene>
    <name evidence="2" type="ORF">C1H87_07375</name>
</gene>
<reference evidence="2 3" key="1">
    <citation type="submission" date="2018-01" db="EMBL/GenBank/DDBJ databases">
        <title>Complete genome sequence of Flavivirga eckloniae ECD14 isolated from seaweed Ecklonia cava.</title>
        <authorList>
            <person name="Lee J.H."/>
            <person name="Baik K.S."/>
            <person name="Seong C.N."/>
        </authorList>
    </citation>
    <scope>NUCLEOTIDE SEQUENCE [LARGE SCALE GENOMIC DNA]</scope>
    <source>
        <strain evidence="2 3">ECD14</strain>
    </source>
</reference>
<dbReference type="Proteomes" id="UP000235826">
    <property type="component" value="Chromosome"/>
</dbReference>
<keyword evidence="1" id="KW-0472">Membrane</keyword>
<evidence type="ECO:0000313" key="3">
    <source>
        <dbReference type="Proteomes" id="UP000235826"/>
    </source>
</evidence>
<dbReference type="AlphaFoldDB" id="A0A2K9PN94"/>
<name>A0A2K9PN94_9FLAO</name>
<evidence type="ECO:0000313" key="2">
    <source>
        <dbReference type="EMBL" id="AUP78540.1"/>
    </source>
</evidence>
<dbReference type="KEGG" id="fek:C1H87_07375"/>
<dbReference type="EMBL" id="CP025791">
    <property type="protein sequence ID" value="AUP78540.1"/>
    <property type="molecule type" value="Genomic_DNA"/>
</dbReference>